<comment type="caution">
    <text evidence="2">The sequence shown here is derived from an EMBL/GenBank/DDBJ whole genome shotgun (WGS) entry which is preliminary data.</text>
</comment>
<feature type="transmembrane region" description="Helical" evidence="1">
    <location>
        <begin position="57"/>
        <end position="78"/>
    </location>
</feature>
<keyword evidence="1" id="KW-1133">Transmembrane helix</keyword>
<dbReference type="RefSeq" id="WP_184076735.1">
    <property type="nucleotide sequence ID" value="NZ_JACHDS010000001.1"/>
</dbReference>
<keyword evidence="1" id="KW-0472">Membrane</keyword>
<evidence type="ECO:0000313" key="3">
    <source>
        <dbReference type="Proteomes" id="UP000546642"/>
    </source>
</evidence>
<dbReference type="Proteomes" id="UP000546642">
    <property type="component" value="Unassembled WGS sequence"/>
</dbReference>
<dbReference type="PANTHER" id="PTHR48098">
    <property type="entry name" value="ENTEROCHELIN ESTERASE-RELATED"/>
    <property type="match status" value="1"/>
</dbReference>
<dbReference type="Gene3D" id="3.40.50.1820">
    <property type="entry name" value="alpha/beta hydrolase"/>
    <property type="match status" value="1"/>
</dbReference>
<dbReference type="EMBL" id="JACHDS010000001">
    <property type="protein sequence ID" value="MBB6173387.1"/>
    <property type="molecule type" value="Genomic_DNA"/>
</dbReference>
<keyword evidence="1" id="KW-0812">Transmembrane</keyword>
<keyword evidence="3" id="KW-1185">Reference proteome</keyword>
<evidence type="ECO:0000256" key="1">
    <source>
        <dbReference type="SAM" id="Phobius"/>
    </source>
</evidence>
<feature type="transmembrane region" description="Helical" evidence="1">
    <location>
        <begin position="26"/>
        <end position="45"/>
    </location>
</feature>
<dbReference type="InterPro" id="IPR050583">
    <property type="entry name" value="Mycobacterial_A85_antigen"/>
</dbReference>
<name>A0A7X0D6C8_9ACTN</name>
<accession>A0A7X0D6C8</accession>
<dbReference type="SUPFAM" id="SSF53474">
    <property type="entry name" value="alpha/beta-Hydrolases"/>
    <property type="match status" value="1"/>
</dbReference>
<evidence type="ECO:0000313" key="2">
    <source>
        <dbReference type="EMBL" id="MBB6173387.1"/>
    </source>
</evidence>
<gene>
    <name evidence="2" type="ORF">HNR23_003447</name>
</gene>
<dbReference type="GO" id="GO:0016747">
    <property type="term" value="F:acyltransferase activity, transferring groups other than amino-acyl groups"/>
    <property type="evidence" value="ECO:0007669"/>
    <property type="project" value="TreeGrafter"/>
</dbReference>
<reference evidence="2 3" key="1">
    <citation type="submission" date="2020-08" db="EMBL/GenBank/DDBJ databases">
        <title>Sequencing the genomes of 1000 actinobacteria strains.</title>
        <authorList>
            <person name="Klenk H.-P."/>
        </authorList>
    </citation>
    <scope>NUCLEOTIDE SEQUENCE [LARGE SCALE GENOMIC DNA]</scope>
    <source>
        <strain evidence="2 3">DSM 46659</strain>
    </source>
</reference>
<evidence type="ECO:0008006" key="4">
    <source>
        <dbReference type="Google" id="ProtNLM"/>
    </source>
</evidence>
<proteinExistence type="predicted"/>
<dbReference type="AlphaFoldDB" id="A0A7X0D6C8"/>
<dbReference type="InterPro" id="IPR029058">
    <property type="entry name" value="AB_hydrolase_fold"/>
</dbReference>
<protein>
    <recommendedName>
        <fullName evidence="4">Esterase</fullName>
    </recommendedName>
</protein>
<sequence length="390" mass="40313">MAWVAAGMWSPLVAGDTGFGLTSGKFLLALALLAVAAVVLTVWLWPRLAGRGVLPVLGRIGLVLLVDVTVLAALAAVANREVKAYPTWSDLFTTGSQQRIVGEDTSPATTRAVELQVTGRTAPGVPGGADPAAVGQLQQVSFTGPASGLRGTGTVYLPPEYFAKNADERTFPVVAVVAGQGQDPQRLMTDLSPAAAQLAEARAGRVDPAIWAVLAPSDDTARACVDVPKGPRGLAFAGQDTAWLLRDTYRTSPDRRAWSVAGIGDGAACALRAAMTGSDVYGAAVMLGGSPGTPDNGDLYGDSAEVRSLSDPLWRLRHLPAPPIRVLVGETGGKDRTADELDDAAGEPMTVTALRATGGTTAASWKSRMGDVARWVAPKGEGAASRREGP</sequence>
<organism evidence="2 3">
    <name type="scientific">Nocardiopsis mwathae</name>
    <dbReference type="NCBI Taxonomy" id="1472723"/>
    <lineage>
        <taxon>Bacteria</taxon>
        <taxon>Bacillati</taxon>
        <taxon>Actinomycetota</taxon>
        <taxon>Actinomycetes</taxon>
        <taxon>Streptosporangiales</taxon>
        <taxon>Nocardiopsidaceae</taxon>
        <taxon>Nocardiopsis</taxon>
    </lineage>
</organism>
<dbReference type="PANTHER" id="PTHR48098:SF1">
    <property type="entry name" value="DIACYLGLYCEROL ACYLTRANSFERASE_MYCOLYLTRANSFERASE AG85A"/>
    <property type="match status" value="1"/>
</dbReference>